<evidence type="ECO:0000313" key="2">
    <source>
        <dbReference type="EMBL" id="GIG23401.1"/>
    </source>
</evidence>
<evidence type="ECO:0008006" key="4">
    <source>
        <dbReference type="Google" id="ProtNLM"/>
    </source>
</evidence>
<keyword evidence="1" id="KW-0472">Membrane</keyword>
<dbReference type="EMBL" id="BONK01000019">
    <property type="protein sequence ID" value="GIG23401.1"/>
    <property type="molecule type" value="Genomic_DNA"/>
</dbReference>
<evidence type="ECO:0000313" key="3">
    <source>
        <dbReference type="Proteomes" id="UP000632740"/>
    </source>
</evidence>
<keyword evidence="3" id="KW-1185">Reference proteome</keyword>
<accession>A0A919P894</accession>
<reference evidence="2" key="1">
    <citation type="submission" date="2021-01" db="EMBL/GenBank/DDBJ databases">
        <title>Whole genome shotgun sequence of Cellulomonas chitinilytica NBRC 110799.</title>
        <authorList>
            <person name="Komaki H."/>
            <person name="Tamura T."/>
        </authorList>
    </citation>
    <scope>NUCLEOTIDE SEQUENCE</scope>
    <source>
        <strain evidence="2">NBRC 110799</strain>
    </source>
</reference>
<dbReference type="AlphaFoldDB" id="A0A919P894"/>
<comment type="caution">
    <text evidence="2">The sequence shown here is derived from an EMBL/GenBank/DDBJ whole genome shotgun (WGS) entry which is preliminary data.</text>
</comment>
<protein>
    <recommendedName>
        <fullName evidence="4">DUF4386 domain-containing protein</fullName>
    </recommendedName>
</protein>
<feature type="transmembrane region" description="Helical" evidence="1">
    <location>
        <begin position="137"/>
        <end position="158"/>
    </location>
</feature>
<feature type="transmembrane region" description="Helical" evidence="1">
    <location>
        <begin position="170"/>
        <end position="188"/>
    </location>
</feature>
<organism evidence="2 3">
    <name type="scientific">Cellulomonas chitinilytica</name>
    <dbReference type="NCBI Taxonomy" id="398759"/>
    <lineage>
        <taxon>Bacteria</taxon>
        <taxon>Bacillati</taxon>
        <taxon>Actinomycetota</taxon>
        <taxon>Actinomycetes</taxon>
        <taxon>Micrococcales</taxon>
        <taxon>Cellulomonadaceae</taxon>
        <taxon>Cellulomonas</taxon>
    </lineage>
</organism>
<feature type="transmembrane region" description="Helical" evidence="1">
    <location>
        <begin position="53"/>
        <end position="72"/>
    </location>
</feature>
<evidence type="ECO:0000256" key="1">
    <source>
        <dbReference type="SAM" id="Phobius"/>
    </source>
</evidence>
<feature type="transmembrane region" description="Helical" evidence="1">
    <location>
        <begin position="194"/>
        <end position="215"/>
    </location>
</feature>
<keyword evidence="1" id="KW-0812">Transmembrane</keyword>
<sequence length="234" mass="23936">MSPRRTARLAGLLYLVVALLGGWAQLVRTQVHVPDDAAATAAAIADHATAVRLAVGADVVDATAFALFGLAMQQLLHHVHARAAAALVLGTWLSAAMALVMLTFHVGALLVVTDPAVSSAVGDPDGLALLLLDMQSAAYSLAGVFFALWMAAAAYLVARSGMFARFVAPLVAAGSVAWLLNTVLVLVVPDLPAVDGLTAAVATVGEISLLTYLLVRGVRRGADATPRVPSAATA</sequence>
<feature type="transmembrane region" description="Helical" evidence="1">
    <location>
        <begin position="84"/>
        <end position="112"/>
    </location>
</feature>
<dbReference type="Proteomes" id="UP000632740">
    <property type="component" value="Unassembled WGS sequence"/>
</dbReference>
<proteinExistence type="predicted"/>
<dbReference type="RefSeq" id="WP_203758407.1">
    <property type="nucleotide sequence ID" value="NZ_BONK01000019.1"/>
</dbReference>
<name>A0A919P894_9CELL</name>
<gene>
    <name evidence="2" type="ORF">Cch01nite_41250</name>
</gene>
<dbReference type="Pfam" id="PF14329">
    <property type="entry name" value="DUF4386"/>
    <property type="match status" value="1"/>
</dbReference>
<dbReference type="InterPro" id="IPR025495">
    <property type="entry name" value="DUF4386"/>
</dbReference>
<keyword evidence="1" id="KW-1133">Transmembrane helix</keyword>